<keyword evidence="3" id="KW-1185">Reference proteome</keyword>
<dbReference type="EMBL" id="FQVT01000004">
    <property type="protein sequence ID" value="SHG00843.1"/>
    <property type="molecule type" value="Genomic_DNA"/>
</dbReference>
<dbReference type="Pfam" id="PF09413">
    <property type="entry name" value="DUF2007"/>
    <property type="match status" value="1"/>
</dbReference>
<gene>
    <name evidence="2" type="ORF">SAMN05444483_10478</name>
</gene>
<dbReference type="STRING" id="1073325.SAMN05444483_10478"/>
<sequence>MSGSNNYINFYSGTEIEVLRIKDLLEGEEIPSIIQNDFQSGNIGGFIGGTPSTIRLKVRESDVNKANTLLKNLG</sequence>
<dbReference type="Proteomes" id="UP000183945">
    <property type="component" value="Unassembled WGS sequence"/>
</dbReference>
<accession>A0A1M5GAS7</accession>
<dbReference type="SUPFAM" id="SSF54913">
    <property type="entry name" value="GlnB-like"/>
    <property type="match status" value="1"/>
</dbReference>
<name>A0A1M5GAS7_SALEC</name>
<evidence type="ECO:0000313" key="3">
    <source>
        <dbReference type="Proteomes" id="UP000183945"/>
    </source>
</evidence>
<dbReference type="InterPro" id="IPR018551">
    <property type="entry name" value="DUF2007"/>
</dbReference>
<dbReference type="InterPro" id="IPR011322">
    <property type="entry name" value="N-reg_PII-like_a/b"/>
</dbReference>
<protein>
    <submittedName>
        <fullName evidence="2">Putative signal transducing protein</fullName>
    </submittedName>
</protein>
<dbReference type="OrthoDB" id="1149279at2"/>
<organism evidence="2 3">
    <name type="scientific">Salegentibacter echinorum</name>
    <dbReference type="NCBI Taxonomy" id="1073325"/>
    <lineage>
        <taxon>Bacteria</taxon>
        <taxon>Pseudomonadati</taxon>
        <taxon>Bacteroidota</taxon>
        <taxon>Flavobacteriia</taxon>
        <taxon>Flavobacteriales</taxon>
        <taxon>Flavobacteriaceae</taxon>
        <taxon>Salegentibacter</taxon>
    </lineage>
</organism>
<dbReference type="AlphaFoldDB" id="A0A1M5GAS7"/>
<dbReference type="RefSeq" id="WP_072878564.1">
    <property type="nucleotide sequence ID" value="NZ_FQVT01000004.1"/>
</dbReference>
<feature type="domain" description="DUF2007" evidence="1">
    <location>
        <begin position="13"/>
        <end position="73"/>
    </location>
</feature>
<proteinExistence type="predicted"/>
<reference evidence="3" key="1">
    <citation type="submission" date="2016-11" db="EMBL/GenBank/DDBJ databases">
        <authorList>
            <person name="Varghese N."/>
            <person name="Submissions S."/>
        </authorList>
    </citation>
    <scope>NUCLEOTIDE SEQUENCE [LARGE SCALE GENOMIC DNA]</scope>
    <source>
        <strain evidence="3">DSM 24579</strain>
    </source>
</reference>
<evidence type="ECO:0000259" key="1">
    <source>
        <dbReference type="Pfam" id="PF09413"/>
    </source>
</evidence>
<evidence type="ECO:0000313" key="2">
    <source>
        <dbReference type="EMBL" id="SHG00843.1"/>
    </source>
</evidence>